<keyword evidence="2" id="KW-0732">Signal</keyword>
<comment type="caution">
    <text evidence="3">The sequence shown here is derived from an EMBL/GenBank/DDBJ whole genome shotgun (WGS) entry which is preliminary data.</text>
</comment>
<dbReference type="RefSeq" id="WP_135328104.1">
    <property type="nucleotide sequence ID" value="NZ_SRJC01000003.1"/>
</dbReference>
<feature type="signal peptide" evidence="2">
    <location>
        <begin position="1"/>
        <end position="24"/>
    </location>
</feature>
<dbReference type="AlphaFoldDB" id="A0A4Z0H0C8"/>
<reference evidence="3 4" key="1">
    <citation type="journal article" date="2003" name="Int. J. Syst. Evol. Microbiol.">
        <title>Halobacillus salinus sp. nov., isolated from a salt lake on the coast of the East Sea in Korea.</title>
        <authorList>
            <person name="Yoon J.H."/>
            <person name="Kang K.H."/>
            <person name="Park Y.H."/>
        </authorList>
    </citation>
    <scope>NUCLEOTIDE SEQUENCE [LARGE SCALE GENOMIC DNA]</scope>
    <source>
        <strain evidence="3 4">HSL-3</strain>
    </source>
</reference>
<dbReference type="PROSITE" id="PS51257">
    <property type="entry name" value="PROKAR_LIPOPROTEIN"/>
    <property type="match status" value="1"/>
</dbReference>
<dbReference type="STRING" id="192814.GCA_900166575_03214"/>
<feature type="region of interest" description="Disordered" evidence="1">
    <location>
        <begin position="24"/>
        <end position="88"/>
    </location>
</feature>
<evidence type="ECO:0000313" key="4">
    <source>
        <dbReference type="Proteomes" id="UP000297982"/>
    </source>
</evidence>
<dbReference type="EMBL" id="SRJC01000003">
    <property type="protein sequence ID" value="TGB02483.1"/>
    <property type="molecule type" value="Genomic_DNA"/>
</dbReference>
<dbReference type="Proteomes" id="UP000297982">
    <property type="component" value="Unassembled WGS sequence"/>
</dbReference>
<evidence type="ECO:0000256" key="2">
    <source>
        <dbReference type="SAM" id="SignalP"/>
    </source>
</evidence>
<proteinExistence type="predicted"/>
<feature type="chain" id="PRO_5039626911" description="Lipoprotein" evidence="2">
    <location>
        <begin position="25"/>
        <end position="381"/>
    </location>
</feature>
<keyword evidence="4" id="KW-1185">Reference proteome</keyword>
<organism evidence="3 4">
    <name type="scientific">Halobacillus salinus</name>
    <dbReference type="NCBI Taxonomy" id="192814"/>
    <lineage>
        <taxon>Bacteria</taxon>
        <taxon>Bacillati</taxon>
        <taxon>Bacillota</taxon>
        <taxon>Bacilli</taxon>
        <taxon>Bacillales</taxon>
        <taxon>Bacillaceae</taxon>
        <taxon>Halobacillus</taxon>
    </lineage>
</organism>
<evidence type="ECO:0000313" key="3">
    <source>
        <dbReference type="EMBL" id="TGB02483.1"/>
    </source>
</evidence>
<gene>
    <name evidence="3" type="ORF">E4663_14195</name>
</gene>
<protein>
    <recommendedName>
        <fullName evidence="5">Lipoprotein</fullName>
    </recommendedName>
</protein>
<evidence type="ECO:0008006" key="5">
    <source>
        <dbReference type="Google" id="ProtNLM"/>
    </source>
</evidence>
<accession>A0A4Z0H0C8</accession>
<sequence>MKKLWLLVLTSVVLFTLAACSDTAASTDQADEEKSEQQDEGKNEKAESEDGESTEEKEADKEKEEEEEPEQPFEPLMPSEDAKPLEETMTKEELEKMPVVEAHGENRTRNTPVGETLIEGNEDKSDGLLKNYRLVAYYGHPQSTQMGILGEMEPEALMAKLKEQTQAYSDADPSHPAVPMIELISTVAQRDPGPEGLYFHRTSEEDIDKYVELAKKHDALIMLDVQLGRDTPLNQVKSLEKWLKLPYVHVAIDTEFHVSEGETPGINLGSVNGADIQEAVEYVDNLVEEENLPDKIVLVHQFTDKAVTNKQAIKPTENVEVALNFDGYGDAATKMSLYRKFVRNDAVQYGGFKIFYDKDQPVMSPADVLKLDPNPAIINYQ</sequence>
<feature type="compositionally biased region" description="Basic and acidic residues" evidence="1">
    <location>
        <begin position="35"/>
        <end position="62"/>
    </location>
</feature>
<evidence type="ECO:0000256" key="1">
    <source>
        <dbReference type="SAM" id="MobiDB-lite"/>
    </source>
</evidence>
<name>A0A4Z0H0C8_9BACI</name>